<dbReference type="InterPro" id="IPR012223">
    <property type="entry name" value="TEII"/>
</dbReference>
<proteinExistence type="inferred from homology"/>
<dbReference type="EC" id="3.1.2.14" evidence="3"/>
<name>A0AAC9HRM5_9PSEU</name>
<dbReference type="RefSeq" id="WP_069849563.1">
    <property type="nucleotide sequence ID" value="NZ_CP014859.1"/>
</dbReference>
<dbReference type="GO" id="GO:0008610">
    <property type="term" value="P:lipid biosynthetic process"/>
    <property type="evidence" value="ECO:0007669"/>
    <property type="project" value="TreeGrafter"/>
</dbReference>
<accession>A0AAC9HRM5</accession>
<evidence type="ECO:0000259" key="2">
    <source>
        <dbReference type="Pfam" id="PF00975"/>
    </source>
</evidence>
<evidence type="ECO:0000313" key="3">
    <source>
        <dbReference type="EMBL" id="AOS63696.1"/>
    </source>
</evidence>
<dbReference type="SUPFAM" id="SSF53474">
    <property type="entry name" value="alpha/beta-Hydrolases"/>
    <property type="match status" value="1"/>
</dbReference>
<dbReference type="InterPro" id="IPR029058">
    <property type="entry name" value="AB_hydrolase_fold"/>
</dbReference>
<comment type="similarity">
    <text evidence="1">Belongs to the thioesterase family.</text>
</comment>
<evidence type="ECO:0000256" key="1">
    <source>
        <dbReference type="ARBA" id="ARBA00007169"/>
    </source>
</evidence>
<sequence length="263" mass="29155">METNHRDPRRWLRRPAAQTGASIRLICLPHAGGAASSFRPWQHLLQPEIEPVTMQYPGREDRFGDRLIDTMDVLVAEIVDVLETMLTQPYALFGHSMGSAVAYEIAVEARRRGLRAPVRLIASGRPSPHHAVISDVHRQDDASLAAELVRLGGTPREVMADDELRAAVLRYVRNDYRLIETYRPSVVEPLSCPVSVLIGSGDPECGEPAATTWRSTTSEAVSVVVFEGDHFFLVPQRSRVAAVIGRELGFAEARDTRTWPSTP</sequence>
<dbReference type="Pfam" id="PF00975">
    <property type="entry name" value="Thioesterase"/>
    <property type="match status" value="1"/>
</dbReference>
<reference evidence="4" key="1">
    <citation type="submission" date="2016-03" db="EMBL/GenBank/DDBJ databases">
        <title>Complete genome sequence of the type strain Actinoalloteichus hymeniacidonis DSM 45092.</title>
        <authorList>
            <person name="Schaffert L."/>
            <person name="Albersmeier A."/>
            <person name="Winkler A."/>
            <person name="Kalinowski J."/>
            <person name="Zotchev S."/>
            <person name="Ruckert C."/>
        </authorList>
    </citation>
    <scope>NUCLEOTIDE SEQUENCE [LARGE SCALE GENOMIC DNA]</scope>
    <source>
        <strain evidence="4">HPA177(T) (DSM 45092(T))</strain>
    </source>
</reference>
<protein>
    <submittedName>
        <fullName evidence="3">Oleoyl-(Acyl-carrier-protein) hydrolase</fullName>
        <ecNumber evidence="3">3.1.2.14</ecNumber>
    </submittedName>
</protein>
<dbReference type="PANTHER" id="PTHR11487:SF0">
    <property type="entry name" value="S-ACYL FATTY ACID SYNTHASE THIOESTERASE, MEDIUM CHAIN"/>
    <property type="match status" value="1"/>
</dbReference>
<organism evidence="3 4">
    <name type="scientific">Actinoalloteichus hymeniacidonis</name>
    <dbReference type="NCBI Taxonomy" id="340345"/>
    <lineage>
        <taxon>Bacteria</taxon>
        <taxon>Bacillati</taxon>
        <taxon>Actinomycetota</taxon>
        <taxon>Actinomycetes</taxon>
        <taxon>Pseudonocardiales</taxon>
        <taxon>Pseudonocardiaceae</taxon>
        <taxon>Actinoalloteichus</taxon>
    </lineage>
</organism>
<dbReference type="InterPro" id="IPR001031">
    <property type="entry name" value="Thioesterase"/>
</dbReference>
<keyword evidence="3" id="KW-0378">Hydrolase</keyword>
<dbReference type="PANTHER" id="PTHR11487">
    <property type="entry name" value="THIOESTERASE"/>
    <property type="match status" value="1"/>
</dbReference>
<keyword evidence="4" id="KW-1185">Reference proteome</keyword>
<dbReference type="EMBL" id="CP014859">
    <property type="protein sequence ID" value="AOS63696.1"/>
    <property type="molecule type" value="Genomic_DNA"/>
</dbReference>
<dbReference type="GO" id="GO:0016297">
    <property type="term" value="F:fatty acyl-[ACP] hydrolase activity"/>
    <property type="evidence" value="ECO:0007669"/>
    <property type="project" value="UniProtKB-EC"/>
</dbReference>
<dbReference type="Gene3D" id="3.40.50.1820">
    <property type="entry name" value="alpha/beta hydrolase"/>
    <property type="match status" value="1"/>
</dbReference>
<evidence type="ECO:0000313" key="4">
    <source>
        <dbReference type="Proteomes" id="UP000095210"/>
    </source>
</evidence>
<gene>
    <name evidence="3" type="ORF">TL08_14415</name>
</gene>
<dbReference type="KEGG" id="ahm:TL08_14415"/>
<dbReference type="AlphaFoldDB" id="A0AAC9HRM5"/>
<dbReference type="Proteomes" id="UP000095210">
    <property type="component" value="Chromosome"/>
</dbReference>
<feature type="domain" description="Thioesterase" evidence="2">
    <location>
        <begin position="24"/>
        <end position="244"/>
    </location>
</feature>